<sequence length="56" mass="6679">MSSLIRLSIDKIQEKTGDRYHFTSSAIASFIIKLQIDRWEFKVKFKFGDRYVFLGF</sequence>
<evidence type="ECO:0000313" key="1">
    <source>
        <dbReference type="EMBL" id="MEA5522584.1"/>
    </source>
</evidence>
<evidence type="ECO:0000313" key="2">
    <source>
        <dbReference type="Proteomes" id="UP001301728"/>
    </source>
</evidence>
<reference evidence="1 2" key="1">
    <citation type="submission" date="2023-12" db="EMBL/GenBank/DDBJ databases">
        <title>Baltic Sea Cyanobacteria.</title>
        <authorList>
            <person name="Delbaje E."/>
            <person name="Fewer D.P."/>
            <person name="Shishido T.K."/>
        </authorList>
    </citation>
    <scope>NUCLEOTIDE SEQUENCE [LARGE SCALE GENOMIC DNA]</scope>
    <source>
        <strain evidence="1 2">CCNP 1315</strain>
    </source>
</reference>
<dbReference type="RefSeq" id="WP_323275915.1">
    <property type="nucleotide sequence ID" value="NZ_JAYGHT010000191.1"/>
</dbReference>
<proteinExistence type="predicted"/>
<gene>
    <name evidence="1" type="ORF">VB854_26995</name>
</gene>
<comment type="caution">
    <text evidence="1">The sequence shown here is derived from an EMBL/GenBank/DDBJ whole genome shotgun (WGS) entry which is preliminary data.</text>
</comment>
<name>A0ABU5U5Z9_9CYAN</name>
<organism evidence="1 2">
    <name type="scientific">Limnoraphis robusta CCNP1315</name>
    <dbReference type="NCBI Taxonomy" id="3110306"/>
    <lineage>
        <taxon>Bacteria</taxon>
        <taxon>Bacillati</taxon>
        <taxon>Cyanobacteriota</taxon>
        <taxon>Cyanophyceae</taxon>
        <taxon>Oscillatoriophycideae</taxon>
        <taxon>Oscillatoriales</taxon>
        <taxon>Sirenicapillariaceae</taxon>
        <taxon>Limnoraphis</taxon>
    </lineage>
</organism>
<protein>
    <submittedName>
        <fullName evidence="1">Uncharacterized protein</fullName>
    </submittedName>
</protein>
<accession>A0ABU5U5Z9</accession>
<keyword evidence="2" id="KW-1185">Reference proteome</keyword>
<dbReference type="EMBL" id="JAYGHT010000191">
    <property type="protein sequence ID" value="MEA5522584.1"/>
    <property type="molecule type" value="Genomic_DNA"/>
</dbReference>
<dbReference type="Proteomes" id="UP001301728">
    <property type="component" value="Unassembled WGS sequence"/>
</dbReference>